<evidence type="ECO:0000256" key="2">
    <source>
        <dbReference type="ARBA" id="ARBA00022741"/>
    </source>
</evidence>
<organism evidence="6 7">
    <name type="scientific">Mytilus galloprovincialis</name>
    <name type="common">Mediterranean mussel</name>
    <dbReference type="NCBI Taxonomy" id="29158"/>
    <lineage>
        <taxon>Eukaryota</taxon>
        <taxon>Metazoa</taxon>
        <taxon>Spiralia</taxon>
        <taxon>Lophotrochozoa</taxon>
        <taxon>Mollusca</taxon>
        <taxon>Bivalvia</taxon>
        <taxon>Autobranchia</taxon>
        <taxon>Pteriomorphia</taxon>
        <taxon>Mytilida</taxon>
        <taxon>Mytiloidea</taxon>
        <taxon>Mytilidae</taxon>
        <taxon>Mytilinae</taxon>
        <taxon>Mytilus</taxon>
    </lineage>
</organism>
<evidence type="ECO:0000259" key="5">
    <source>
        <dbReference type="Pfam" id="PF04548"/>
    </source>
</evidence>
<dbReference type="InterPro" id="IPR045058">
    <property type="entry name" value="GIMA/IAN/Toc"/>
</dbReference>
<comment type="caution">
    <text evidence="6">The sequence shown here is derived from an EMBL/GenBank/DDBJ whole genome shotgun (WGS) entry which is preliminary data.</text>
</comment>
<keyword evidence="7" id="KW-1185">Reference proteome</keyword>
<evidence type="ECO:0000256" key="1">
    <source>
        <dbReference type="ARBA" id="ARBA00008535"/>
    </source>
</evidence>
<protein>
    <recommendedName>
        <fullName evidence="5">AIG1-type G domain-containing protein</fullName>
    </recommendedName>
</protein>
<comment type="similarity">
    <text evidence="1">Belongs to the TRAFAC class TrmE-Era-EngA-EngB-Septin-like GTPase superfamily. AIG1/Toc34/Toc159-like paraseptin GTPase family. IAN subfamily.</text>
</comment>
<dbReference type="PANTHER" id="PTHR10903:SF184">
    <property type="entry name" value="GTP-BINDING PROTEIN A"/>
    <property type="match status" value="1"/>
</dbReference>
<dbReference type="InterPro" id="IPR027417">
    <property type="entry name" value="P-loop_NTPase"/>
</dbReference>
<dbReference type="PANTHER" id="PTHR10903">
    <property type="entry name" value="GTPASE, IMAP FAMILY MEMBER-RELATED"/>
    <property type="match status" value="1"/>
</dbReference>
<evidence type="ECO:0000313" key="6">
    <source>
        <dbReference type="EMBL" id="VDI14945.1"/>
    </source>
</evidence>
<name>A0A8B6D726_MYTGA</name>
<dbReference type="GO" id="GO:0005525">
    <property type="term" value="F:GTP binding"/>
    <property type="evidence" value="ECO:0007669"/>
    <property type="project" value="UniProtKB-KW"/>
</dbReference>
<dbReference type="Proteomes" id="UP000596742">
    <property type="component" value="Unassembled WGS sequence"/>
</dbReference>
<sequence length="299" mass="35619">MTMSEFTPFKVFEEYRLIVMDETTDPDEISFLDAMKFCIGHIVRFYMLPRFKKNANNEEGDKRTLARCVALTSPGPHAFVLITDVLKLEFLESTLRPYREYFGSDLMKYLAVMFIKSEPFRFAPEEYIESSLLLRRLFKDGHDGSRCIIFDTAASEDRKYGQVKCFVKMIEDMFRQNQGQYFSNQIFEESERAIQIETQKKEKEKRLNIRHYEDEKQKIIKQFEDEKKKFEDEKKKFEGEIQKLIKRLGKIEDEKRQKIRQVDDKSKQLKQSNSRSEAAEQVMSQHLIDALLSKQRFIL</sequence>
<dbReference type="EMBL" id="UYJE01002922">
    <property type="protein sequence ID" value="VDI14945.1"/>
    <property type="molecule type" value="Genomic_DNA"/>
</dbReference>
<feature type="region of interest" description="Disordered" evidence="4">
    <location>
        <begin position="257"/>
        <end position="279"/>
    </location>
</feature>
<dbReference type="AlphaFoldDB" id="A0A8B6D726"/>
<keyword evidence="3" id="KW-0342">GTP-binding</keyword>
<accession>A0A8B6D726</accession>
<evidence type="ECO:0000256" key="4">
    <source>
        <dbReference type="SAM" id="MobiDB-lite"/>
    </source>
</evidence>
<feature type="domain" description="AIG1-type G" evidence="5">
    <location>
        <begin position="60"/>
        <end position="200"/>
    </location>
</feature>
<evidence type="ECO:0000313" key="7">
    <source>
        <dbReference type="Proteomes" id="UP000596742"/>
    </source>
</evidence>
<dbReference type="InterPro" id="IPR006703">
    <property type="entry name" value="G_AIG1"/>
</dbReference>
<evidence type="ECO:0000256" key="3">
    <source>
        <dbReference type="ARBA" id="ARBA00023134"/>
    </source>
</evidence>
<reference evidence="6" key="1">
    <citation type="submission" date="2018-11" db="EMBL/GenBank/DDBJ databases">
        <authorList>
            <person name="Alioto T."/>
            <person name="Alioto T."/>
        </authorList>
    </citation>
    <scope>NUCLEOTIDE SEQUENCE</scope>
</reference>
<dbReference type="Gene3D" id="3.40.50.300">
    <property type="entry name" value="P-loop containing nucleotide triphosphate hydrolases"/>
    <property type="match status" value="1"/>
</dbReference>
<dbReference type="OrthoDB" id="8954335at2759"/>
<gene>
    <name evidence="6" type="ORF">MGAL_10B010909</name>
</gene>
<proteinExistence type="inferred from homology"/>
<dbReference type="Pfam" id="PF04548">
    <property type="entry name" value="AIG1"/>
    <property type="match status" value="1"/>
</dbReference>
<feature type="compositionally biased region" description="Basic and acidic residues" evidence="4">
    <location>
        <begin position="257"/>
        <end position="267"/>
    </location>
</feature>
<keyword evidence="2" id="KW-0547">Nucleotide-binding</keyword>